<organism evidence="1 2">
    <name type="scientific">Bosea massiliensis</name>
    <dbReference type="NCBI Taxonomy" id="151419"/>
    <lineage>
        <taxon>Bacteria</taxon>
        <taxon>Pseudomonadati</taxon>
        <taxon>Pseudomonadota</taxon>
        <taxon>Alphaproteobacteria</taxon>
        <taxon>Hyphomicrobiales</taxon>
        <taxon>Boseaceae</taxon>
        <taxon>Bosea</taxon>
    </lineage>
</organism>
<dbReference type="RefSeq" id="WP_280939924.1">
    <property type="nucleotide sequence ID" value="NZ_JBHSLU010000007.1"/>
</dbReference>
<sequence>MKSFVAAVAVAAILAFGASLVLNDYFQKPVDVAFTTGGVRL</sequence>
<comment type="caution">
    <text evidence="1">The sequence shown here is derived from an EMBL/GenBank/DDBJ whole genome shotgun (WGS) entry which is preliminary data.</text>
</comment>
<dbReference type="EMBL" id="JBHSLU010000007">
    <property type="protein sequence ID" value="MFC5504386.1"/>
    <property type="molecule type" value="Genomic_DNA"/>
</dbReference>
<protein>
    <submittedName>
        <fullName evidence="1">Uncharacterized protein</fullName>
    </submittedName>
</protein>
<gene>
    <name evidence="1" type="ORF">ACFPN9_03855</name>
</gene>
<dbReference type="Proteomes" id="UP001596060">
    <property type="component" value="Unassembled WGS sequence"/>
</dbReference>
<name>A0ABW0NWR2_9HYPH</name>
<proteinExistence type="predicted"/>
<reference evidence="2" key="1">
    <citation type="journal article" date="2019" name="Int. J. Syst. Evol. Microbiol.">
        <title>The Global Catalogue of Microorganisms (GCM) 10K type strain sequencing project: providing services to taxonomists for standard genome sequencing and annotation.</title>
        <authorList>
            <consortium name="The Broad Institute Genomics Platform"/>
            <consortium name="The Broad Institute Genome Sequencing Center for Infectious Disease"/>
            <person name="Wu L."/>
            <person name="Ma J."/>
        </authorList>
    </citation>
    <scope>NUCLEOTIDE SEQUENCE [LARGE SCALE GENOMIC DNA]</scope>
    <source>
        <strain evidence="2">CCUG 43117</strain>
    </source>
</reference>
<evidence type="ECO:0000313" key="1">
    <source>
        <dbReference type="EMBL" id="MFC5504386.1"/>
    </source>
</evidence>
<evidence type="ECO:0000313" key="2">
    <source>
        <dbReference type="Proteomes" id="UP001596060"/>
    </source>
</evidence>
<keyword evidence="2" id="KW-1185">Reference proteome</keyword>
<accession>A0ABW0NWR2</accession>